<keyword evidence="8" id="KW-1185">Reference proteome</keyword>
<dbReference type="Gene3D" id="1.10.1740.10">
    <property type="match status" value="1"/>
</dbReference>
<comment type="caution">
    <text evidence="7">The sequence shown here is derived from an EMBL/GenBank/DDBJ whole genome shotgun (WGS) entry which is preliminary data.</text>
</comment>
<dbReference type="Pfam" id="PF08281">
    <property type="entry name" value="Sigma70_r4_2"/>
    <property type="match status" value="1"/>
</dbReference>
<proteinExistence type="inferred from homology"/>
<dbReference type="GO" id="GO:0003677">
    <property type="term" value="F:DNA binding"/>
    <property type="evidence" value="ECO:0007669"/>
    <property type="project" value="InterPro"/>
</dbReference>
<dbReference type="Proteomes" id="UP000295444">
    <property type="component" value="Unassembled WGS sequence"/>
</dbReference>
<gene>
    <name evidence="7" type="ORF">EV186_106154</name>
</gene>
<dbReference type="GO" id="GO:0016987">
    <property type="term" value="F:sigma factor activity"/>
    <property type="evidence" value="ECO:0007669"/>
    <property type="project" value="UniProtKB-KW"/>
</dbReference>
<dbReference type="InterPro" id="IPR014284">
    <property type="entry name" value="RNA_pol_sigma-70_dom"/>
</dbReference>
<evidence type="ECO:0000313" key="8">
    <source>
        <dbReference type="Proteomes" id="UP000295444"/>
    </source>
</evidence>
<evidence type="ECO:0000256" key="2">
    <source>
        <dbReference type="ARBA" id="ARBA00023015"/>
    </source>
</evidence>
<dbReference type="EMBL" id="SNXZ01000006">
    <property type="protein sequence ID" value="TDP93760.1"/>
    <property type="molecule type" value="Genomic_DNA"/>
</dbReference>
<protein>
    <submittedName>
        <fullName evidence="7">RNA polymerase sigma-70 factor (ECF subfamily)</fullName>
    </submittedName>
</protein>
<dbReference type="PANTHER" id="PTHR43133:SF25">
    <property type="entry name" value="RNA POLYMERASE SIGMA FACTOR RFAY-RELATED"/>
    <property type="match status" value="1"/>
</dbReference>
<dbReference type="PANTHER" id="PTHR43133">
    <property type="entry name" value="RNA POLYMERASE ECF-TYPE SIGMA FACTO"/>
    <property type="match status" value="1"/>
</dbReference>
<name>A0A4R6S2G5_LABRH</name>
<evidence type="ECO:0000313" key="7">
    <source>
        <dbReference type="EMBL" id="TDP93760.1"/>
    </source>
</evidence>
<dbReference type="SUPFAM" id="SSF88946">
    <property type="entry name" value="Sigma2 domain of RNA polymerase sigma factors"/>
    <property type="match status" value="1"/>
</dbReference>
<keyword evidence="4" id="KW-0804">Transcription</keyword>
<dbReference type="AlphaFoldDB" id="A0A4R6S2G5"/>
<dbReference type="CDD" id="cd06171">
    <property type="entry name" value="Sigma70_r4"/>
    <property type="match status" value="1"/>
</dbReference>
<comment type="similarity">
    <text evidence="1">Belongs to the sigma-70 factor family. ECF subfamily.</text>
</comment>
<sequence>MSVDLTAEQALVRAAASGDQDAFRTLWTEAERPAYALCVRLTGNHADAADALQDAQLAAWRNLHRFQARCPFGAWVYAIARNAALAVVRARGKRAEVELDTAEDDGPRPTGFADTVVESIAVREALDTLPEKHREALLLWVGGLSYDQVAGLMEAPTNSVRVWIHRARGALRERLAEQAG</sequence>
<evidence type="ECO:0000259" key="5">
    <source>
        <dbReference type="Pfam" id="PF04542"/>
    </source>
</evidence>
<organism evidence="7 8">
    <name type="scientific">Labedaea rhizosphaerae</name>
    <dbReference type="NCBI Taxonomy" id="598644"/>
    <lineage>
        <taxon>Bacteria</taxon>
        <taxon>Bacillati</taxon>
        <taxon>Actinomycetota</taxon>
        <taxon>Actinomycetes</taxon>
        <taxon>Pseudonocardiales</taxon>
        <taxon>Pseudonocardiaceae</taxon>
        <taxon>Labedaea</taxon>
    </lineage>
</organism>
<keyword evidence="3" id="KW-0731">Sigma factor</keyword>
<dbReference type="OrthoDB" id="3692620at2"/>
<evidence type="ECO:0000256" key="1">
    <source>
        <dbReference type="ARBA" id="ARBA00010641"/>
    </source>
</evidence>
<dbReference type="SUPFAM" id="SSF88659">
    <property type="entry name" value="Sigma3 and sigma4 domains of RNA polymerase sigma factors"/>
    <property type="match status" value="1"/>
</dbReference>
<feature type="domain" description="RNA polymerase sigma-70 region 2" evidence="5">
    <location>
        <begin position="30"/>
        <end position="93"/>
    </location>
</feature>
<accession>A0A4R6S2G5</accession>
<dbReference type="InterPro" id="IPR013324">
    <property type="entry name" value="RNA_pol_sigma_r3/r4-like"/>
</dbReference>
<reference evidence="7 8" key="1">
    <citation type="submission" date="2019-03" db="EMBL/GenBank/DDBJ databases">
        <title>Genomic Encyclopedia of Type Strains, Phase IV (KMG-IV): sequencing the most valuable type-strain genomes for metagenomic binning, comparative biology and taxonomic classification.</title>
        <authorList>
            <person name="Goeker M."/>
        </authorList>
    </citation>
    <scope>NUCLEOTIDE SEQUENCE [LARGE SCALE GENOMIC DNA]</scope>
    <source>
        <strain evidence="7 8">DSM 45361</strain>
    </source>
</reference>
<dbReference type="InterPro" id="IPR013249">
    <property type="entry name" value="RNA_pol_sigma70_r4_t2"/>
</dbReference>
<keyword evidence="2" id="KW-0805">Transcription regulation</keyword>
<dbReference type="NCBIfam" id="TIGR02937">
    <property type="entry name" value="sigma70-ECF"/>
    <property type="match status" value="1"/>
</dbReference>
<evidence type="ECO:0000259" key="6">
    <source>
        <dbReference type="Pfam" id="PF08281"/>
    </source>
</evidence>
<evidence type="ECO:0000256" key="3">
    <source>
        <dbReference type="ARBA" id="ARBA00023082"/>
    </source>
</evidence>
<dbReference type="RefSeq" id="WP_133852770.1">
    <property type="nucleotide sequence ID" value="NZ_SNXZ01000006.1"/>
</dbReference>
<dbReference type="Gene3D" id="1.10.10.10">
    <property type="entry name" value="Winged helix-like DNA-binding domain superfamily/Winged helix DNA-binding domain"/>
    <property type="match status" value="1"/>
</dbReference>
<feature type="domain" description="RNA polymerase sigma factor 70 region 4 type 2" evidence="6">
    <location>
        <begin position="121"/>
        <end position="171"/>
    </location>
</feature>
<dbReference type="GO" id="GO:0006352">
    <property type="term" value="P:DNA-templated transcription initiation"/>
    <property type="evidence" value="ECO:0007669"/>
    <property type="project" value="InterPro"/>
</dbReference>
<evidence type="ECO:0000256" key="4">
    <source>
        <dbReference type="ARBA" id="ARBA00023163"/>
    </source>
</evidence>
<dbReference type="InterPro" id="IPR007627">
    <property type="entry name" value="RNA_pol_sigma70_r2"/>
</dbReference>
<dbReference type="Pfam" id="PF04542">
    <property type="entry name" value="Sigma70_r2"/>
    <property type="match status" value="1"/>
</dbReference>
<dbReference type="InterPro" id="IPR013325">
    <property type="entry name" value="RNA_pol_sigma_r2"/>
</dbReference>
<dbReference type="InterPro" id="IPR039425">
    <property type="entry name" value="RNA_pol_sigma-70-like"/>
</dbReference>
<dbReference type="InterPro" id="IPR036388">
    <property type="entry name" value="WH-like_DNA-bd_sf"/>
</dbReference>